<evidence type="ECO:0000256" key="6">
    <source>
        <dbReference type="ARBA" id="ARBA00022737"/>
    </source>
</evidence>
<evidence type="ECO:0000256" key="2">
    <source>
        <dbReference type="ARBA" id="ARBA00001947"/>
    </source>
</evidence>
<dbReference type="InterPro" id="IPR002867">
    <property type="entry name" value="IBR_dom"/>
</dbReference>
<dbReference type="Pfam" id="PF01485">
    <property type="entry name" value="IBR"/>
    <property type="match status" value="1"/>
</dbReference>
<dbReference type="GO" id="GO:0016567">
    <property type="term" value="P:protein ubiquitination"/>
    <property type="evidence" value="ECO:0007669"/>
    <property type="project" value="InterPro"/>
</dbReference>
<proteinExistence type="predicted"/>
<keyword evidence="7" id="KW-0863">Zinc-finger</keyword>
<evidence type="ECO:0000256" key="1">
    <source>
        <dbReference type="ARBA" id="ARBA00001798"/>
    </source>
</evidence>
<evidence type="ECO:0000256" key="7">
    <source>
        <dbReference type="ARBA" id="ARBA00022771"/>
    </source>
</evidence>
<protein>
    <recommendedName>
        <fullName evidence="3">RBR-type E3 ubiquitin transferase</fullName>
        <ecNumber evidence="3">2.3.2.31</ecNumber>
    </recommendedName>
</protein>
<dbReference type="GO" id="GO:0008270">
    <property type="term" value="F:zinc ion binding"/>
    <property type="evidence" value="ECO:0007669"/>
    <property type="project" value="UniProtKB-KW"/>
</dbReference>
<name>A0A9Q1LPE8_9SOLA</name>
<dbReference type="PANTHER" id="PTHR11685">
    <property type="entry name" value="RBR FAMILY RING FINGER AND IBR DOMAIN-CONTAINING"/>
    <property type="match status" value="1"/>
</dbReference>
<dbReference type="PROSITE" id="PS51873">
    <property type="entry name" value="TRIAD"/>
    <property type="match status" value="1"/>
</dbReference>
<keyword evidence="6" id="KW-0677">Repeat</keyword>
<dbReference type="AlphaFoldDB" id="A0A9Q1LPE8"/>
<dbReference type="OrthoDB" id="10009520at2759"/>
<keyword evidence="9" id="KW-0862">Zinc</keyword>
<dbReference type="Pfam" id="PF19422">
    <property type="entry name" value="Ariadne"/>
    <property type="match status" value="1"/>
</dbReference>
<gene>
    <name evidence="11" type="ORF">K7X08_013728</name>
</gene>
<feature type="domain" description="RING-type" evidence="10">
    <location>
        <begin position="1"/>
        <end position="176"/>
    </location>
</feature>
<dbReference type="EC" id="2.3.2.31" evidence="3"/>
<dbReference type="InterPro" id="IPR045840">
    <property type="entry name" value="Ariadne"/>
</dbReference>
<dbReference type="CDD" id="cd20346">
    <property type="entry name" value="BRcat_RBR_ANKIB1"/>
    <property type="match status" value="1"/>
</dbReference>
<dbReference type="Proteomes" id="UP001152561">
    <property type="component" value="Unassembled WGS sequence"/>
</dbReference>
<evidence type="ECO:0000313" key="11">
    <source>
        <dbReference type="EMBL" id="KAJ8539476.1"/>
    </source>
</evidence>
<evidence type="ECO:0000256" key="5">
    <source>
        <dbReference type="ARBA" id="ARBA00022723"/>
    </source>
</evidence>
<comment type="catalytic activity">
    <reaction evidence="1">
        <text>[E2 ubiquitin-conjugating enzyme]-S-ubiquitinyl-L-cysteine + [acceptor protein]-L-lysine = [E2 ubiquitin-conjugating enzyme]-L-cysteine + [acceptor protein]-N(6)-ubiquitinyl-L-lysine.</text>
        <dbReference type="EC" id="2.3.2.31"/>
    </reaction>
</comment>
<evidence type="ECO:0000256" key="3">
    <source>
        <dbReference type="ARBA" id="ARBA00012251"/>
    </source>
</evidence>
<accession>A0A9Q1LPE8</accession>
<dbReference type="InterPro" id="IPR031127">
    <property type="entry name" value="E3_UB_ligase_RBR"/>
</dbReference>
<dbReference type="GO" id="GO:0061630">
    <property type="term" value="F:ubiquitin protein ligase activity"/>
    <property type="evidence" value="ECO:0007669"/>
    <property type="project" value="UniProtKB-EC"/>
</dbReference>
<evidence type="ECO:0000256" key="8">
    <source>
        <dbReference type="ARBA" id="ARBA00022786"/>
    </source>
</evidence>
<dbReference type="SUPFAM" id="SSF57850">
    <property type="entry name" value="RING/U-box"/>
    <property type="match status" value="2"/>
</dbReference>
<sequence>MAYKCNAICDKGKIRDFIAAKDPILGEKFDRFLLESYIEDNKRVKWCPIVPHCGNAIRIEGDNEYCEVECACGVQFYFNCLSEVHSPCSCLMWELWMSKCKDDSKTVIWMSENAKHCPKCHTPVQKNGGCNLVRCRCRCRQLFCYVQGLKKPIDNKKDLLCYTQYYEPYSAHDFGSLKAAANYMKRKLQVKLLKLEARELQSKDFSWAANGLNRLLQSRRTLSCSYPVAFYVFGKAMFANEMKPKEMEIKQKFLKICNSNLKKMLKGFQCCWKSHLLTILKISFWGQE</sequence>
<keyword evidence="8" id="KW-0833">Ubl conjugation pathway</keyword>
<comment type="caution">
    <text evidence="11">The sequence shown here is derived from an EMBL/GenBank/DDBJ whole genome shotgun (WGS) entry which is preliminary data.</text>
</comment>
<evidence type="ECO:0000256" key="4">
    <source>
        <dbReference type="ARBA" id="ARBA00022679"/>
    </source>
</evidence>
<keyword evidence="5" id="KW-0479">Metal-binding</keyword>
<keyword evidence="4" id="KW-0808">Transferase</keyword>
<dbReference type="Gene3D" id="1.20.120.1750">
    <property type="match status" value="2"/>
</dbReference>
<dbReference type="SMART" id="SM00647">
    <property type="entry name" value="IBR"/>
    <property type="match status" value="1"/>
</dbReference>
<dbReference type="InterPro" id="IPR044066">
    <property type="entry name" value="TRIAD_supradom"/>
</dbReference>
<keyword evidence="12" id="KW-1185">Reference proteome</keyword>
<reference evidence="12" key="1">
    <citation type="journal article" date="2023" name="Proc. Natl. Acad. Sci. U.S.A.">
        <title>Genomic and structural basis for evolution of tropane alkaloid biosynthesis.</title>
        <authorList>
            <person name="Wanga Y.-J."/>
            <person name="Taina T."/>
            <person name="Yua J.-Y."/>
            <person name="Lia J."/>
            <person name="Xua B."/>
            <person name="Chenc J."/>
            <person name="D'Auriad J.C."/>
            <person name="Huanga J.-P."/>
            <person name="Huanga S.-X."/>
        </authorList>
    </citation>
    <scope>NUCLEOTIDE SEQUENCE [LARGE SCALE GENOMIC DNA]</scope>
    <source>
        <strain evidence="12">cv. KIB-2019</strain>
    </source>
</reference>
<organism evidence="11 12">
    <name type="scientific">Anisodus acutangulus</name>
    <dbReference type="NCBI Taxonomy" id="402998"/>
    <lineage>
        <taxon>Eukaryota</taxon>
        <taxon>Viridiplantae</taxon>
        <taxon>Streptophyta</taxon>
        <taxon>Embryophyta</taxon>
        <taxon>Tracheophyta</taxon>
        <taxon>Spermatophyta</taxon>
        <taxon>Magnoliopsida</taxon>
        <taxon>eudicotyledons</taxon>
        <taxon>Gunneridae</taxon>
        <taxon>Pentapetalae</taxon>
        <taxon>asterids</taxon>
        <taxon>lamiids</taxon>
        <taxon>Solanales</taxon>
        <taxon>Solanaceae</taxon>
        <taxon>Solanoideae</taxon>
        <taxon>Hyoscyameae</taxon>
        <taxon>Anisodus</taxon>
    </lineage>
</organism>
<dbReference type="EMBL" id="JAJAGQ010000016">
    <property type="protein sequence ID" value="KAJ8539476.1"/>
    <property type="molecule type" value="Genomic_DNA"/>
</dbReference>
<comment type="cofactor">
    <cofactor evidence="2">
        <name>Zn(2+)</name>
        <dbReference type="ChEBI" id="CHEBI:29105"/>
    </cofactor>
</comment>
<evidence type="ECO:0000259" key="10">
    <source>
        <dbReference type="PROSITE" id="PS51873"/>
    </source>
</evidence>
<evidence type="ECO:0000313" key="12">
    <source>
        <dbReference type="Proteomes" id="UP001152561"/>
    </source>
</evidence>
<evidence type="ECO:0000256" key="9">
    <source>
        <dbReference type="ARBA" id="ARBA00022833"/>
    </source>
</evidence>